<evidence type="ECO:0000313" key="2">
    <source>
        <dbReference type="Proteomes" id="UP000323632"/>
    </source>
</evidence>
<dbReference type="AlphaFoldDB" id="A0A5M6CME4"/>
<dbReference type="EMBL" id="VWSH01000002">
    <property type="protein sequence ID" value="KAA5534485.1"/>
    <property type="molecule type" value="Genomic_DNA"/>
</dbReference>
<dbReference type="SUPFAM" id="SSF141694">
    <property type="entry name" value="AF2212/PG0164-like"/>
    <property type="match status" value="1"/>
</dbReference>
<dbReference type="RefSeq" id="WP_150032166.1">
    <property type="nucleotide sequence ID" value="NZ_VWSH01000002.1"/>
</dbReference>
<evidence type="ECO:0000313" key="1">
    <source>
        <dbReference type="EMBL" id="KAA5534485.1"/>
    </source>
</evidence>
<gene>
    <name evidence="1" type="ORF">F0919_07640</name>
</gene>
<dbReference type="InterPro" id="IPR037079">
    <property type="entry name" value="AF2212/PG0164-like_sf"/>
</dbReference>
<dbReference type="Gene3D" id="2.40.30.100">
    <property type="entry name" value="AF2212/PG0164-like"/>
    <property type="match status" value="1"/>
</dbReference>
<protein>
    <submittedName>
        <fullName evidence="1">DUF1905 domain-containing protein</fullName>
    </submittedName>
</protein>
<organism evidence="1 2">
    <name type="scientific">Taibaiella lutea</name>
    <dbReference type="NCBI Taxonomy" id="2608001"/>
    <lineage>
        <taxon>Bacteria</taxon>
        <taxon>Pseudomonadati</taxon>
        <taxon>Bacteroidota</taxon>
        <taxon>Chitinophagia</taxon>
        <taxon>Chitinophagales</taxon>
        <taxon>Chitinophagaceae</taxon>
        <taxon>Taibaiella</taxon>
    </lineage>
</organism>
<accession>A0A5M6CME4</accession>
<dbReference type="Pfam" id="PF13376">
    <property type="entry name" value="OmdA"/>
    <property type="match status" value="1"/>
</dbReference>
<proteinExistence type="predicted"/>
<name>A0A5M6CME4_9BACT</name>
<dbReference type="Proteomes" id="UP000323632">
    <property type="component" value="Unassembled WGS sequence"/>
</dbReference>
<dbReference type="Pfam" id="PF08922">
    <property type="entry name" value="DUF1905"/>
    <property type="match status" value="1"/>
</dbReference>
<comment type="caution">
    <text evidence="1">The sequence shown here is derived from an EMBL/GenBank/DDBJ whole genome shotgun (WGS) entry which is preliminary data.</text>
</comment>
<dbReference type="InterPro" id="IPR015018">
    <property type="entry name" value="DUF1905"/>
</dbReference>
<sequence length="161" mass="18020">MKTFTAVIDIIGINPFVFVPEDVLACVFLQSGKNKGPIPVKGTIDGHTFMQTLVRYSNAWRLYINTPMLQGSGKKTGDEVSIMLAYDDAERTVPVHPKLMKALKENKEAKSVFDKLNPSLQKEIKRYIHNLKTEAAIDKNVAKAIRFLIGKERFIGRDGLG</sequence>
<reference evidence="1 2" key="1">
    <citation type="submission" date="2019-09" db="EMBL/GenBank/DDBJ databases">
        <title>Genome sequence and assembly of Taibaiella sp.</title>
        <authorList>
            <person name="Chhetri G."/>
        </authorList>
    </citation>
    <scope>NUCLEOTIDE SEQUENCE [LARGE SCALE GENOMIC DNA]</scope>
    <source>
        <strain evidence="1 2">KVB11</strain>
    </source>
</reference>
<keyword evidence="2" id="KW-1185">Reference proteome</keyword>